<evidence type="ECO:0000259" key="5">
    <source>
        <dbReference type="Pfam" id="PF10312"/>
    </source>
</evidence>
<dbReference type="InterPro" id="IPR019134">
    <property type="entry name" value="Cactin_C"/>
</dbReference>
<evidence type="ECO:0000313" key="6">
    <source>
        <dbReference type="EMBL" id="KAK7267411.1"/>
    </source>
</evidence>
<dbReference type="PANTHER" id="PTHR21737">
    <property type="entry name" value="POLYGLUTAMINE BINDING PROTEIN 1/MARVEL MEMBRANE-ASSOCIATING DOMAIN CONTAINING 3"/>
    <property type="match status" value="1"/>
</dbReference>
<keyword evidence="7" id="KW-1185">Reference proteome</keyword>
<proteinExistence type="inferred from homology"/>
<dbReference type="EMBL" id="JAYWIO010000004">
    <property type="protein sequence ID" value="KAK7267411.1"/>
    <property type="molecule type" value="Genomic_DNA"/>
</dbReference>
<sequence>MSKATSNKMSKATSNRFVWVKKIERDLDQGIDVNSYYSHRAERKRQLNRMCELETVKKRKLERALDNERRERQAEFQDWERKEAEFQDWERKEAQFLFHQTKVRSEIRLREGRARPIDILTNYLTAPADDDPSYSVSVVFKGLTMKELDQLQDEIRLLLDFDRANAEYWDALLVVCSWELAQARKQDNARVRPEEFAEEKKLLQGKTRAELEALQSHIESDMRAGTAKVVEYWEAILKQLPVFKAKACLKDIHAQMLLKRSQPVEGQDRLNTTLPKAKDDVTVLSSSFYAEEEEEERAILKLKPMAAAVLQEEDNFEMKALKIMGLMEDGDAMFGCGAEVNPDYQLHLWHHDTYKPKYLNRVRTRYIWNRYNRIHYDNKNPPPKVVVGYKFNIFYPLLDKTKSPTYMIEKDNSNGETCTIHFRAGAPYEDIAFRIENKEWELSRNKGPWLVMLIQAADGSTYACVAESATCFTLGEVYVPELHLVCFLNVTTFMLIY</sequence>
<feature type="coiled-coil region" evidence="3">
    <location>
        <begin position="51"/>
        <end position="78"/>
    </location>
</feature>
<evidence type="ECO:0000256" key="2">
    <source>
        <dbReference type="ARBA" id="ARBA00034534"/>
    </source>
</evidence>
<dbReference type="GO" id="GO:0005681">
    <property type="term" value="C:spliceosomal complex"/>
    <property type="evidence" value="ECO:0007669"/>
    <property type="project" value="TreeGrafter"/>
</dbReference>
<dbReference type="SMART" id="SM01050">
    <property type="entry name" value="CactinC_cactus"/>
    <property type="match status" value="1"/>
</dbReference>
<organism evidence="6 7">
    <name type="scientific">Crotalaria pallida</name>
    <name type="common">Smooth rattlebox</name>
    <name type="synonym">Crotalaria striata</name>
    <dbReference type="NCBI Taxonomy" id="3830"/>
    <lineage>
        <taxon>Eukaryota</taxon>
        <taxon>Viridiplantae</taxon>
        <taxon>Streptophyta</taxon>
        <taxon>Embryophyta</taxon>
        <taxon>Tracheophyta</taxon>
        <taxon>Spermatophyta</taxon>
        <taxon>Magnoliopsida</taxon>
        <taxon>eudicotyledons</taxon>
        <taxon>Gunneridae</taxon>
        <taxon>Pentapetalae</taxon>
        <taxon>rosids</taxon>
        <taxon>fabids</taxon>
        <taxon>Fabales</taxon>
        <taxon>Fabaceae</taxon>
        <taxon>Papilionoideae</taxon>
        <taxon>50 kb inversion clade</taxon>
        <taxon>genistoids sensu lato</taxon>
        <taxon>core genistoids</taxon>
        <taxon>Crotalarieae</taxon>
        <taxon>Crotalaria</taxon>
    </lineage>
</organism>
<dbReference type="Proteomes" id="UP001372338">
    <property type="component" value="Unassembled WGS sequence"/>
</dbReference>
<feature type="domain" description="Splicing factor Cactin C-terminal" evidence="4">
    <location>
        <begin position="353"/>
        <end position="447"/>
    </location>
</feature>
<dbReference type="Pfam" id="PF09732">
    <property type="entry name" value="CactinC_cactus"/>
    <property type="match status" value="1"/>
</dbReference>
<dbReference type="GO" id="GO:0005737">
    <property type="term" value="C:cytoplasm"/>
    <property type="evidence" value="ECO:0007669"/>
    <property type="project" value="TreeGrafter"/>
</dbReference>
<feature type="domain" description="Splicing factor cactin central" evidence="5">
    <location>
        <begin position="80"/>
        <end position="253"/>
    </location>
</feature>
<accession>A0AAN9F1W4</accession>
<comment type="caution">
    <text evidence="6">The sequence shown here is derived from an EMBL/GenBank/DDBJ whole genome shotgun (WGS) entry which is preliminary data.</text>
</comment>
<dbReference type="GO" id="GO:0045292">
    <property type="term" value="P:mRNA cis splicing, via spliceosome"/>
    <property type="evidence" value="ECO:0007669"/>
    <property type="project" value="TreeGrafter"/>
</dbReference>
<reference evidence="6 7" key="1">
    <citation type="submission" date="2024-01" db="EMBL/GenBank/DDBJ databases">
        <title>The genomes of 5 underutilized Papilionoideae crops provide insights into root nodulation and disease resistanc.</title>
        <authorList>
            <person name="Yuan L."/>
        </authorList>
    </citation>
    <scope>NUCLEOTIDE SEQUENCE [LARGE SCALE GENOMIC DNA]</scope>
    <source>
        <strain evidence="6">ZHUSHIDOU_FW_LH</strain>
        <tissue evidence="6">Leaf</tissue>
    </source>
</reference>
<evidence type="ECO:0000256" key="3">
    <source>
        <dbReference type="SAM" id="Coils"/>
    </source>
</evidence>
<dbReference type="PANTHER" id="PTHR21737:SF4">
    <property type="entry name" value="SPLICING FACTOR CACTIN"/>
    <property type="match status" value="1"/>
</dbReference>
<protein>
    <recommendedName>
        <fullName evidence="2">Splicing factor Cactin</fullName>
    </recommendedName>
</protein>
<name>A0AAN9F1W4_CROPI</name>
<dbReference type="AlphaFoldDB" id="A0AAN9F1W4"/>
<keyword evidence="3" id="KW-0175">Coiled coil</keyword>
<dbReference type="Pfam" id="PF10312">
    <property type="entry name" value="Cactin_mid"/>
    <property type="match status" value="1"/>
</dbReference>
<dbReference type="InterPro" id="IPR018816">
    <property type="entry name" value="Cactin_central"/>
</dbReference>
<evidence type="ECO:0000313" key="7">
    <source>
        <dbReference type="Proteomes" id="UP001372338"/>
    </source>
</evidence>
<evidence type="ECO:0000256" key="1">
    <source>
        <dbReference type="ARBA" id="ARBA00006895"/>
    </source>
</evidence>
<evidence type="ECO:0000259" key="4">
    <source>
        <dbReference type="Pfam" id="PF09732"/>
    </source>
</evidence>
<gene>
    <name evidence="6" type="ORF">RIF29_20085</name>
</gene>
<comment type="similarity">
    <text evidence="1">Belongs to the CACTIN family.</text>
</comment>